<dbReference type="SUPFAM" id="SSF50939">
    <property type="entry name" value="Sialidases"/>
    <property type="match status" value="1"/>
</dbReference>
<dbReference type="Pfam" id="PF13088">
    <property type="entry name" value="BNR_2"/>
    <property type="match status" value="1"/>
</dbReference>
<evidence type="ECO:0000313" key="4">
    <source>
        <dbReference type="Proteomes" id="UP000317178"/>
    </source>
</evidence>
<evidence type="ECO:0000259" key="2">
    <source>
        <dbReference type="Pfam" id="PF13088"/>
    </source>
</evidence>
<dbReference type="PANTHER" id="PTHR43752:SF2">
    <property type="entry name" value="BNR_ASP-BOX REPEAT FAMILY PROTEIN"/>
    <property type="match status" value="1"/>
</dbReference>
<dbReference type="OrthoDB" id="41724at2"/>
<dbReference type="AlphaFoldDB" id="A0A518CLX9"/>
<dbReference type="RefSeq" id="WP_144995405.1">
    <property type="nucleotide sequence ID" value="NZ_CP036281.1"/>
</dbReference>
<sequence precursor="true">MNAILLRSCFVLFVLSLYGSFLHAEDNQVQPDPVEAPESTLMLDLPETGMDPTAIDFQALPKIKGKHGVVSLGDEEWNFRLHNYLAFHDGKYFCFWSHGPVVEDKARQHLQYSTSLDGLNWEEPRVLLGPPKEGYGYIARGLWVRDNQLIALASLYEAPSFNGGDLELVASIWDIDKQSWSEPQLIFDDALNNFPPKKLATGEWMMSKRSAKRDVSILIGGVKAIDDWKEFPLSTYKADGGGKPEEPFWWKLPDDNLVGLFRDNSRSGRLLRAFSTDNGRSWTKMTKTNFPDATSKFHVTHTSNGYWVMFSNPNPKQRNPLCMSVSRDGLVFDRMVRLPVPEELENAKWADSSRFGSTRYESWQYPHSIEQNGSVLVAFSRRKQTVEVIQIDLDDIAGLYLD</sequence>
<dbReference type="EMBL" id="CP036281">
    <property type="protein sequence ID" value="QDU80203.1"/>
    <property type="molecule type" value="Genomic_DNA"/>
</dbReference>
<dbReference type="InterPro" id="IPR036278">
    <property type="entry name" value="Sialidase_sf"/>
</dbReference>
<dbReference type="KEGG" id="plon:Pla110_19270"/>
<feature type="domain" description="Sialidase" evidence="2">
    <location>
        <begin position="246"/>
        <end position="373"/>
    </location>
</feature>
<reference evidence="3 4" key="1">
    <citation type="submission" date="2019-02" db="EMBL/GenBank/DDBJ databases">
        <title>Deep-cultivation of Planctomycetes and their phenomic and genomic characterization uncovers novel biology.</title>
        <authorList>
            <person name="Wiegand S."/>
            <person name="Jogler M."/>
            <person name="Boedeker C."/>
            <person name="Pinto D."/>
            <person name="Vollmers J."/>
            <person name="Rivas-Marin E."/>
            <person name="Kohn T."/>
            <person name="Peeters S.H."/>
            <person name="Heuer A."/>
            <person name="Rast P."/>
            <person name="Oberbeckmann S."/>
            <person name="Bunk B."/>
            <person name="Jeske O."/>
            <person name="Meyerdierks A."/>
            <person name="Storesund J.E."/>
            <person name="Kallscheuer N."/>
            <person name="Luecker S."/>
            <person name="Lage O.M."/>
            <person name="Pohl T."/>
            <person name="Merkel B.J."/>
            <person name="Hornburger P."/>
            <person name="Mueller R.-W."/>
            <person name="Bruemmer F."/>
            <person name="Labrenz M."/>
            <person name="Spormann A.M."/>
            <person name="Op den Camp H."/>
            <person name="Overmann J."/>
            <person name="Amann R."/>
            <person name="Jetten M.S.M."/>
            <person name="Mascher T."/>
            <person name="Medema M.H."/>
            <person name="Devos D.P."/>
            <person name="Kaster A.-K."/>
            <person name="Ovreas L."/>
            <person name="Rohde M."/>
            <person name="Galperin M.Y."/>
            <person name="Jogler C."/>
        </authorList>
    </citation>
    <scope>NUCLEOTIDE SEQUENCE [LARGE SCALE GENOMIC DNA]</scope>
    <source>
        <strain evidence="3 4">Pla110</strain>
    </source>
</reference>
<accession>A0A518CLX9</accession>
<protein>
    <recommendedName>
        <fullName evidence="2">Sialidase domain-containing protein</fullName>
    </recommendedName>
</protein>
<feature type="signal peptide" evidence="1">
    <location>
        <begin position="1"/>
        <end position="24"/>
    </location>
</feature>
<feature type="chain" id="PRO_5022236578" description="Sialidase domain-containing protein" evidence="1">
    <location>
        <begin position="25"/>
        <end position="402"/>
    </location>
</feature>
<dbReference type="Proteomes" id="UP000317178">
    <property type="component" value="Chromosome"/>
</dbReference>
<keyword evidence="1" id="KW-0732">Signal</keyword>
<organism evidence="3 4">
    <name type="scientific">Polystyrenella longa</name>
    <dbReference type="NCBI Taxonomy" id="2528007"/>
    <lineage>
        <taxon>Bacteria</taxon>
        <taxon>Pseudomonadati</taxon>
        <taxon>Planctomycetota</taxon>
        <taxon>Planctomycetia</taxon>
        <taxon>Planctomycetales</taxon>
        <taxon>Planctomycetaceae</taxon>
        <taxon>Polystyrenella</taxon>
    </lineage>
</organism>
<dbReference type="Gene3D" id="2.120.10.10">
    <property type="match status" value="1"/>
</dbReference>
<dbReference type="PANTHER" id="PTHR43752">
    <property type="entry name" value="BNR/ASP-BOX REPEAT FAMILY PROTEIN"/>
    <property type="match status" value="1"/>
</dbReference>
<evidence type="ECO:0000256" key="1">
    <source>
        <dbReference type="SAM" id="SignalP"/>
    </source>
</evidence>
<dbReference type="InterPro" id="IPR011040">
    <property type="entry name" value="Sialidase"/>
</dbReference>
<gene>
    <name evidence="3" type="ORF">Pla110_19270</name>
</gene>
<dbReference type="CDD" id="cd15482">
    <property type="entry name" value="Sialidase_non-viral"/>
    <property type="match status" value="1"/>
</dbReference>
<proteinExistence type="predicted"/>
<evidence type="ECO:0000313" key="3">
    <source>
        <dbReference type="EMBL" id="QDU80203.1"/>
    </source>
</evidence>
<name>A0A518CLX9_9PLAN</name>
<keyword evidence="4" id="KW-1185">Reference proteome</keyword>